<evidence type="ECO:0000313" key="2">
    <source>
        <dbReference type="Proteomes" id="UP000325787"/>
    </source>
</evidence>
<dbReference type="Proteomes" id="UP000325787">
    <property type="component" value="Chromosome"/>
</dbReference>
<protein>
    <submittedName>
        <fullName evidence="1">HAD family hydrolase</fullName>
    </submittedName>
</protein>
<dbReference type="GO" id="GO:0008967">
    <property type="term" value="F:phosphoglycolate phosphatase activity"/>
    <property type="evidence" value="ECO:0007669"/>
    <property type="project" value="TreeGrafter"/>
</dbReference>
<keyword evidence="2" id="KW-1185">Reference proteome</keyword>
<proteinExistence type="predicted"/>
<dbReference type="InterPro" id="IPR036412">
    <property type="entry name" value="HAD-like_sf"/>
</dbReference>
<dbReference type="Pfam" id="PF13419">
    <property type="entry name" value="HAD_2"/>
    <property type="match status" value="1"/>
</dbReference>
<dbReference type="EMBL" id="CP034550">
    <property type="protein sequence ID" value="QFZ16209.1"/>
    <property type="molecule type" value="Genomic_DNA"/>
</dbReference>
<dbReference type="InterPro" id="IPR050155">
    <property type="entry name" value="HAD-like_hydrolase_sf"/>
</dbReference>
<organism evidence="1 2">
    <name type="scientific">Saccharothrix syringae</name>
    <name type="common">Nocardiopsis syringae</name>
    <dbReference type="NCBI Taxonomy" id="103733"/>
    <lineage>
        <taxon>Bacteria</taxon>
        <taxon>Bacillati</taxon>
        <taxon>Actinomycetota</taxon>
        <taxon>Actinomycetes</taxon>
        <taxon>Pseudonocardiales</taxon>
        <taxon>Pseudonocardiaceae</taxon>
        <taxon>Saccharothrix</taxon>
    </lineage>
</organism>
<sequence length="238" mass="26211">MSSDRELADDLEFLHYILADTRVLLLDFDGPICSIFSGMSADCIASRLSRMLSEKERVDPPPHVKNTSDPFEVFKYAFTLGQSSARYVEAALREYEAEAVATSKPTPFAHQLLNTWAATGRNLVVVSNNSSVAIEAYINLHGLQTLIDDVVGRTSHRPDELKPNPYFLRLALQLMRANPGEATFVGDSITDTHAAKAANMRFIGYANKPGKSGLFVKAKADIVVRSMRLLVESVTNSC</sequence>
<dbReference type="OrthoDB" id="4547358at2"/>
<keyword evidence="1" id="KW-0378">Hydrolase</keyword>
<accession>A0A5Q0GQF7</accession>
<dbReference type="GO" id="GO:0006281">
    <property type="term" value="P:DNA repair"/>
    <property type="evidence" value="ECO:0007669"/>
    <property type="project" value="TreeGrafter"/>
</dbReference>
<dbReference type="Gene3D" id="3.40.50.1000">
    <property type="entry name" value="HAD superfamily/HAD-like"/>
    <property type="match status" value="1"/>
</dbReference>
<dbReference type="CDD" id="cd01427">
    <property type="entry name" value="HAD_like"/>
    <property type="match status" value="1"/>
</dbReference>
<dbReference type="GO" id="GO:0005829">
    <property type="term" value="C:cytosol"/>
    <property type="evidence" value="ECO:0007669"/>
    <property type="project" value="TreeGrafter"/>
</dbReference>
<name>A0A5Q0GQF7_SACSY</name>
<dbReference type="PANTHER" id="PTHR43434">
    <property type="entry name" value="PHOSPHOGLYCOLATE PHOSPHATASE"/>
    <property type="match status" value="1"/>
</dbReference>
<reference evidence="2" key="1">
    <citation type="journal article" date="2021" name="Curr. Microbiol.">
        <title>Complete genome of nocamycin-producing strain Saccharothrix syringae NRRL B-16468 reveals the biosynthetic potential for secondary metabolites.</title>
        <authorList>
            <person name="Mo X."/>
            <person name="Yang S."/>
        </authorList>
    </citation>
    <scope>NUCLEOTIDE SEQUENCE [LARGE SCALE GENOMIC DNA]</scope>
    <source>
        <strain evidence="2">ATCC 51364 / DSM 43886 / JCM 6844 / KCTC 9398 / NBRC 14523 / NRRL B-16468 / INA 2240</strain>
    </source>
</reference>
<dbReference type="RefSeq" id="WP_084716829.1">
    <property type="nucleotide sequence ID" value="NZ_CP034550.1"/>
</dbReference>
<evidence type="ECO:0000313" key="1">
    <source>
        <dbReference type="EMBL" id="QFZ16209.1"/>
    </source>
</evidence>
<dbReference type="SUPFAM" id="SSF56784">
    <property type="entry name" value="HAD-like"/>
    <property type="match status" value="1"/>
</dbReference>
<dbReference type="InterPro" id="IPR041492">
    <property type="entry name" value="HAD_2"/>
</dbReference>
<gene>
    <name evidence="1" type="ORF">EKG83_00905</name>
</gene>
<dbReference type="KEGG" id="ssyi:EKG83_00905"/>
<dbReference type="PANTHER" id="PTHR43434:SF1">
    <property type="entry name" value="PHOSPHOGLYCOLATE PHOSPHATASE"/>
    <property type="match status" value="1"/>
</dbReference>
<dbReference type="AlphaFoldDB" id="A0A5Q0GQF7"/>
<dbReference type="InterPro" id="IPR023214">
    <property type="entry name" value="HAD_sf"/>
</dbReference>